<comment type="caution">
    <text evidence="2">The sequence shown here is derived from an EMBL/GenBank/DDBJ whole genome shotgun (WGS) entry which is preliminary data.</text>
</comment>
<accession>A0A1Y2AEF3</accession>
<proteinExistence type="predicted"/>
<dbReference type="InParanoid" id="A0A1Y2AEF3"/>
<evidence type="ECO:0000313" key="2">
    <source>
        <dbReference type="EMBL" id="ORY20958.1"/>
    </source>
</evidence>
<organism evidence="2 3">
    <name type="scientific">Naematelia encephala</name>
    <dbReference type="NCBI Taxonomy" id="71784"/>
    <lineage>
        <taxon>Eukaryota</taxon>
        <taxon>Fungi</taxon>
        <taxon>Dikarya</taxon>
        <taxon>Basidiomycota</taxon>
        <taxon>Agaricomycotina</taxon>
        <taxon>Tremellomycetes</taxon>
        <taxon>Tremellales</taxon>
        <taxon>Naemateliaceae</taxon>
        <taxon>Naematelia</taxon>
    </lineage>
</organism>
<reference evidence="2 3" key="1">
    <citation type="submission" date="2016-07" db="EMBL/GenBank/DDBJ databases">
        <title>Pervasive Adenine N6-methylation of Active Genes in Fungi.</title>
        <authorList>
            <consortium name="DOE Joint Genome Institute"/>
            <person name="Mondo S.J."/>
            <person name="Dannebaum R.O."/>
            <person name="Kuo R.C."/>
            <person name="Labutti K."/>
            <person name="Haridas S."/>
            <person name="Kuo A."/>
            <person name="Salamov A."/>
            <person name="Ahrendt S.R."/>
            <person name="Lipzen A."/>
            <person name="Sullivan W."/>
            <person name="Andreopoulos W.B."/>
            <person name="Clum A."/>
            <person name="Lindquist E."/>
            <person name="Daum C."/>
            <person name="Ramamoorthy G.K."/>
            <person name="Gryganskyi A."/>
            <person name="Culley D."/>
            <person name="Magnuson J.K."/>
            <person name="James T.Y."/>
            <person name="O'Malley M.A."/>
            <person name="Stajich J.E."/>
            <person name="Spatafora J.W."/>
            <person name="Visel A."/>
            <person name="Grigoriev I.V."/>
        </authorList>
    </citation>
    <scope>NUCLEOTIDE SEQUENCE [LARGE SCALE GENOMIC DNA]</scope>
    <source>
        <strain evidence="2 3">68-887.2</strain>
    </source>
</reference>
<dbReference type="AlphaFoldDB" id="A0A1Y2AEF3"/>
<feature type="region of interest" description="Disordered" evidence="1">
    <location>
        <begin position="1"/>
        <end position="59"/>
    </location>
</feature>
<name>A0A1Y2AEF3_9TREE</name>
<evidence type="ECO:0000256" key="1">
    <source>
        <dbReference type="SAM" id="MobiDB-lite"/>
    </source>
</evidence>
<dbReference type="Proteomes" id="UP000193986">
    <property type="component" value="Unassembled WGS sequence"/>
</dbReference>
<gene>
    <name evidence="2" type="ORF">BCR39DRAFT_562810</name>
</gene>
<dbReference type="EMBL" id="MCFC01000121">
    <property type="protein sequence ID" value="ORY20958.1"/>
    <property type="molecule type" value="Genomic_DNA"/>
</dbReference>
<protein>
    <submittedName>
        <fullName evidence="2">Uncharacterized protein</fullName>
    </submittedName>
</protein>
<sequence>MTNPSSATPITPKKGRPRESSSSNPGPIKTKPKKPKTSPSNILDNDNDNDTDQHSYSWTPEKREVIVDYLIGRAISGLDYDELASKVGLSKAQLKNALAKGQKSNLRDRLVTAAKAI</sequence>
<evidence type="ECO:0000313" key="3">
    <source>
        <dbReference type="Proteomes" id="UP000193986"/>
    </source>
</evidence>
<keyword evidence="3" id="KW-1185">Reference proteome</keyword>